<evidence type="ECO:0000313" key="2">
    <source>
        <dbReference type="EMBL" id="ROT65874.1"/>
    </source>
</evidence>
<comment type="caution">
    <text evidence="2">The sequence shown here is derived from an EMBL/GenBank/DDBJ whole genome shotgun (WGS) entry which is preliminary data.</text>
</comment>
<reference evidence="2 3" key="1">
    <citation type="submission" date="2018-04" db="EMBL/GenBank/DDBJ databases">
        <authorList>
            <person name="Zhang X."/>
            <person name="Yuan J."/>
            <person name="Li F."/>
            <person name="Xiang J."/>
        </authorList>
    </citation>
    <scope>NUCLEOTIDE SEQUENCE [LARGE SCALE GENOMIC DNA]</scope>
    <source>
        <tissue evidence="2">Muscle</tissue>
    </source>
</reference>
<dbReference type="AlphaFoldDB" id="A0A423SP06"/>
<feature type="region of interest" description="Disordered" evidence="1">
    <location>
        <begin position="54"/>
        <end position="99"/>
    </location>
</feature>
<proteinExistence type="predicted"/>
<reference evidence="2 3" key="2">
    <citation type="submission" date="2019-01" db="EMBL/GenBank/DDBJ databases">
        <title>The decoding of complex shrimp genome reveals the adaptation for benthos swimmer, frequently molting mechanism and breeding impact on genome.</title>
        <authorList>
            <person name="Sun Y."/>
            <person name="Gao Y."/>
            <person name="Yu Y."/>
        </authorList>
    </citation>
    <scope>NUCLEOTIDE SEQUENCE [LARGE SCALE GENOMIC DNA]</scope>
    <source>
        <tissue evidence="2">Muscle</tissue>
    </source>
</reference>
<evidence type="ECO:0000313" key="3">
    <source>
        <dbReference type="Proteomes" id="UP000283509"/>
    </source>
</evidence>
<feature type="compositionally biased region" description="Low complexity" evidence="1">
    <location>
        <begin position="54"/>
        <end position="66"/>
    </location>
</feature>
<name>A0A423SP06_PENVA</name>
<feature type="region of interest" description="Disordered" evidence="1">
    <location>
        <begin position="1"/>
        <end position="22"/>
    </location>
</feature>
<evidence type="ECO:0000256" key="1">
    <source>
        <dbReference type="SAM" id="MobiDB-lite"/>
    </source>
</evidence>
<feature type="compositionally biased region" description="Basic residues" evidence="1">
    <location>
        <begin position="7"/>
        <end position="18"/>
    </location>
</feature>
<organism evidence="2 3">
    <name type="scientific">Penaeus vannamei</name>
    <name type="common">Whiteleg shrimp</name>
    <name type="synonym">Litopenaeus vannamei</name>
    <dbReference type="NCBI Taxonomy" id="6689"/>
    <lineage>
        <taxon>Eukaryota</taxon>
        <taxon>Metazoa</taxon>
        <taxon>Ecdysozoa</taxon>
        <taxon>Arthropoda</taxon>
        <taxon>Crustacea</taxon>
        <taxon>Multicrustacea</taxon>
        <taxon>Malacostraca</taxon>
        <taxon>Eumalacostraca</taxon>
        <taxon>Eucarida</taxon>
        <taxon>Decapoda</taxon>
        <taxon>Dendrobranchiata</taxon>
        <taxon>Penaeoidea</taxon>
        <taxon>Penaeidae</taxon>
        <taxon>Penaeus</taxon>
    </lineage>
</organism>
<accession>A0A423SP06</accession>
<gene>
    <name evidence="2" type="ORF">C7M84_016141</name>
</gene>
<dbReference type="OrthoDB" id="10408889at2759"/>
<keyword evidence="3" id="KW-1185">Reference proteome</keyword>
<sequence>MEERGCSWRKGKRAHRQMKASEVRETSVRAVAQYFSPGAVPCFPRCLIPAAKESASAATPTAARMARSARRTRSAAVLRPARRHVPNPASVEGQKASVPAVRSVPADLTVFSGRHPLTT</sequence>
<dbReference type="Proteomes" id="UP000283509">
    <property type="component" value="Unassembled WGS sequence"/>
</dbReference>
<protein>
    <submittedName>
        <fullName evidence="2">Uncharacterized protein</fullName>
    </submittedName>
</protein>
<dbReference type="EMBL" id="QCYY01003020">
    <property type="protein sequence ID" value="ROT65874.1"/>
    <property type="molecule type" value="Genomic_DNA"/>
</dbReference>